<dbReference type="HOGENOM" id="CLU_010591_5_2_1"/>
<comment type="caution">
    <text evidence="3">Lacks conserved residue(s) required for the propagation of feature annotation.</text>
</comment>
<dbReference type="PANTHER" id="PTHR34997">
    <property type="entry name" value="AM15"/>
    <property type="match status" value="1"/>
</dbReference>
<sequence length="697" mass="72821">MGAFKTLCLLGVVLNTVCAIAAVSSNTLTIYQSSDLVNTTASAACQQALASNVTCYRGLPAAITRTTSWSSDALSMICDDACTTSLNNWVSSVNNNCGATTQYNISGTLQTAISAGQELLWKQTATCIKDSSGEFCNLVIQGAVSHGDQSVLCSDCALDYLTTVINSPWGQQVMNPVAVESQIQSCSATASYSVTYTATTTSSSGIATASSTVNARCNTTDPETTTYTVMGNETCVNISTAHNVSTPALTALNGLDPGCNYLTAGQLLCLPSVCQTYQVATNDSCTSIIGNLTRVVSTTTFQSWNPAINYLCSNLYTMLLLHLQWKDADTHSPPGTTSMPNYFPLLPATTAAPVPTNAVTTSNTDCGYWYTIQVNDTCQTVASTFGISEDDFYFLNPQLGTNCSSLWLGNSYCVQPVGKILSYAGYNGSSTPYTTLASTINPNATLTANRSTTHFFYSFPPPTTTTSAYNSTAWNLTQNYTLCAQAMAYYNIRGSSDFTDDMYDNAAWFSEYQRVCLVDPGNFPTSAFNTSIVLSTDDPSGPTSTPASTGATATLSSTAPSTSSPTSTPTGGISPNCLCGSANNGWTCAGSTFGTCCSIYGDCGSTSDYCGSNCDPNYGDCPSTSTVTSTATSTSATSSATSRSNVSPNGLCGASNSGYTCLGSQFGECCSQYGYCGSTSDYCSSANCDSNYGSCSS</sequence>
<gene>
    <name evidence="8" type="ORF">GQ26_0081090</name>
</gene>
<evidence type="ECO:0000256" key="4">
    <source>
        <dbReference type="SAM" id="MobiDB-lite"/>
    </source>
</evidence>
<keyword evidence="2" id="KW-0843">Virulence</keyword>
<name>A0A093VTE7_TALMA</name>
<evidence type="ECO:0000256" key="3">
    <source>
        <dbReference type="PROSITE-ProRule" id="PRU00261"/>
    </source>
</evidence>
<dbReference type="SMART" id="SM00257">
    <property type="entry name" value="LysM"/>
    <property type="match status" value="2"/>
</dbReference>
<evidence type="ECO:0000313" key="8">
    <source>
        <dbReference type="EMBL" id="KFX49901.1"/>
    </source>
</evidence>
<dbReference type="InterPro" id="IPR001002">
    <property type="entry name" value="Chitin-bd_1"/>
</dbReference>
<dbReference type="AlphaFoldDB" id="A0A093VTE7"/>
<proteinExistence type="predicted"/>
<dbReference type="SMART" id="SM00270">
    <property type="entry name" value="ChtBD1"/>
    <property type="match status" value="2"/>
</dbReference>
<dbReference type="InterPro" id="IPR036861">
    <property type="entry name" value="Endochitinase-like_sf"/>
</dbReference>
<dbReference type="eggNOG" id="KOG2806">
    <property type="taxonomic scope" value="Eukaryota"/>
</dbReference>
<dbReference type="EMBL" id="JPOX01000008">
    <property type="protein sequence ID" value="KFX49901.1"/>
    <property type="molecule type" value="Genomic_DNA"/>
</dbReference>
<feature type="domain" description="Chitin-binding type-1" evidence="6">
    <location>
        <begin position="579"/>
        <end position="623"/>
    </location>
</feature>
<keyword evidence="8" id="KW-0430">Lectin</keyword>
<protein>
    <submittedName>
        <fullName evidence="8">Chitin-binding lectin 1</fullName>
    </submittedName>
</protein>
<dbReference type="Pfam" id="PF01476">
    <property type="entry name" value="LysM"/>
    <property type="match status" value="2"/>
</dbReference>
<feature type="compositionally biased region" description="Low complexity" evidence="4">
    <location>
        <begin position="535"/>
        <end position="570"/>
    </location>
</feature>
<feature type="domain" description="LysM" evidence="7">
    <location>
        <begin position="368"/>
        <end position="414"/>
    </location>
</feature>
<reference evidence="8" key="1">
    <citation type="journal article" date="2014" name="PLoS Genet.">
        <title>Signature Gene Expression Reveals Novel Clues to the Molecular Mechanisms of Dimorphic Transition in Penicillium marneffei.</title>
        <authorList>
            <person name="Yang E."/>
            <person name="Wang G."/>
            <person name="Cai J."/>
            <person name="Woo P.C."/>
            <person name="Lau S.K."/>
            <person name="Yuen K.-Y."/>
            <person name="Chow W.-N."/>
            <person name="Lin X."/>
        </authorList>
    </citation>
    <scope>NUCLEOTIDE SEQUENCE [LARGE SCALE GENOMIC DNA]</scope>
    <source>
        <strain evidence="8">PM1</strain>
    </source>
</reference>
<dbReference type="Gene3D" id="3.30.60.10">
    <property type="entry name" value="Endochitinase-like"/>
    <property type="match status" value="2"/>
</dbReference>
<comment type="caution">
    <text evidence="8">The sequence shown here is derived from an EMBL/GenBank/DDBJ whole genome shotgun (WGS) entry which is preliminary data.</text>
</comment>
<accession>A0A093VTE7</accession>
<dbReference type="PANTHER" id="PTHR34997:SF1">
    <property type="entry name" value="PEPTIDOGLYCAN-BINDING LYSIN DOMAIN"/>
    <property type="match status" value="1"/>
</dbReference>
<keyword evidence="5" id="KW-0732">Signal</keyword>
<dbReference type="SUPFAM" id="SSF54106">
    <property type="entry name" value="LysM domain"/>
    <property type="match status" value="2"/>
</dbReference>
<feature type="disulfide bond" evidence="3">
    <location>
        <begin position="596"/>
        <end position="610"/>
    </location>
</feature>
<organism evidence="8">
    <name type="scientific">Talaromyces marneffei PM1</name>
    <dbReference type="NCBI Taxonomy" id="1077442"/>
    <lineage>
        <taxon>Eukaryota</taxon>
        <taxon>Fungi</taxon>
        <taxon>Dikarya</taxon>
        <taxon>Ascomycota</taxon>
        <taxon>Pezizomycotina</taxon>
        <taxon>Eurotiomycetes</taxon>
        <taxon>Eurotiomycetidae</taxon>
        <taxon>Eurotiales</taxon>
        <taxon>Trichocomaceae</taxon>
        <taxon>Talaromyces</taxon>
        <taxon>Talaromyces sect. Talaromyces</taxon>
    </lineage>
</organism>
<dbReference type="InterPro" id="IPR036779">
    <property type="entry name" value="LysM_dom_sf"/>
</dbReference>
<feature type="domain" description="LysM" evidence="7">
    <location>
        <begin position="225"/>
        <end position="270"/>
    </location>
</feature>
<dbReference type="InterPro" id="IPR018392">
    <property type="entry name" value="LysM"/>
</dbReference>
<dbReference type="GO" id="GO:0030246">
    <property type="term" value="F:carbohydrate binding"/>
    <property type="evidence" value="ECO:0007669"/>
    <property type="project" value="UniProtKB-KW"/>
</dbReference>
<feature type="disulfide bond" evidence="3">
    <location>
        <begin position="669"/>
        <end position="683"/>
    </location>
</feature>
<dbReference type="Gene3D" id="3.10.350.10">
    <property type="entry name" value="LysM domain"/>
    <property type="match status" value="3"/>
</dbReference>
<evidence type="ECO:0000259" key="7">
    <source>
        <dbReference type="PROSITE" id="PS51782"/>
    </source>
</evidence>
<evidence type="ECO:0000259" key="6">
    <source>
        <dbReference type="PROSITE" id="PS50941"/>
    </source>
</evidence>
<keyword evidence="1 3" id="KW-0147">Chitin-binding</keyword>
<evidence type="ECO:0000256" key="1">
    <source>
        <dbReference type="ARBA" id="ARBA00022669"/>
    </source>
</evidence>
<feature type="signal peptide" evidence="5">
    <location>
        <begin position="1"/>
        <end position="19"/>
    </location>
</feature>
<feature type="region of interest" description="Disordered" evidence="4">
    <location>
        <begin position="534"/>
        <end position="570"/>
    </location>
</feature>
<dbReference type="GO" id="GO:0008061">
    <property type="term" value="F:chitin binding"/>
    <property type="evidence" value="ECO:0007669"/>
    <property type="project" value="UniProtKB-UniRule"/>
</dbReference>
<dbReference type="CDD" id="cd11618">
    <property type="entry name" value="ChtBD1_1"/>
    <property type="match status" value="2"/>
</dbReference>
<feature type="domain" description="Chitin-binding type-1" evidence="6">
    <location>
        <begin position="649"/>
        <end position="697"/>
    </location>
</feature>
<evidence type="ECO:0000256" key="2">
    <source>
        <dbReference type="ARBA" id="ARBA00023026"/>
    </source>
</evidence>
<dbReference type="SUPFAM" id="SSF57016">
    <property type="entry name" value="Plant lectins/antimicrobial peptides"/>
    <property type="match status" value="2"/>
</dbReference>
<evidence type="ECO:0000256" key="5">
    <source>
        <dbReference type="SAM" id="SignalP"/>
    </source>
</evidence>
<dbReference type="PROSITE" id="PS51782">
    <property type="entry name" value="LYSM"/>
    <property type="match status" value="2"/>
</dbReference>
<dbReference type="CDD" id="cd00118">
    <property type="entry name" value="LysM"/>
    <property type="match status" value="1"/>
</dbReference>
<dbReference type="PROSITE" id="PS50941">
    <property type="entry name" value="CHIT_BIND_I_2"/>
    <property type="match status" value="2"/>
</dbReference>
<dbReference type="Pfam" id="PF00187">
    <property type="entry name" value="Chitin_bind_1"/>
    <property type="match status" value="1"/>
</dbReference>
<feature type="chain" id="PRO_5001888630" evidence="5">
    <location>
        <begin position="20"/>
        <end position="697"/>
    </location>
</feature>
<keyword evidence="3" id="KW-1015">Disulfide bond</keyword>
<dbReference type="InterPro" id="IPR052210">
    <property type="entry name" value="LysM1-like"/>
</dbReference>